<evidence type="ECO:0000256" key="4">
    <source>
        <dbReference type="ARBA" id="ARBA00022516"/>
    </source>
</evidence>
<comment type="cofactor">
    <cofactor evidence="1 11">
        <name>Mg(2+)</name>
        <dbReference type="ChEBI" id="CHEBI:18420"/>
    </cofactor>
</comment>
<keyword evidence="5 11" id="KW-0808">Transferase</keyword>
<name>A0A0R1YRR5_9LACO</name>
<dbReference type="GO" id="GO:0005829">
    <property type="term" value="C:cytosol"/>
    <property type="evidence" value="ECO:0007669"/>
    <property type="project" value="TreeGrafter"/>
</dbReference>
<dbReference type="GO" id="GO:0000287">
    <property type="term" value="F:magnesium ion binding"/>
    <property type="evidence" value="ECO:0007669"/>
    <property type="project" value="UniProtKB-UniRule"/>
</dbReference>
<keyword evidence="8 11" id="KW-0460">Magnesium</keyword>
<keyword evidence="3 11" id="KW-0963">Cytoplasm</keyword>
<comment type="caution">
    <text evidence="13">The sequence shown here is derived from an EMBL/GenBank/DDBJ whole genome shotgun (WGS) entry which is preliminary data.</text>
</comment>
<dbReference type="Gene3D" id="3.90.470.20">
    <property type="entry name" value="4'-phosphopantetheinyl transferase domain"/>
    <property type="match status" value="1"/>
</dbReference>
<dbReference type="PANTHER" id="PTHR12215">
    <property type="entry name" value="PHOSPHOPANTETHEINE TRANSFERASE"/>
    <property type="match status" value="1"/>
</dbReference>
<keyword evidence="7 11" id="KW-0276">Fatty acid metabolism</keyword>
<evidence type="ECO:0000256" key="11">
    <source>
        <dbReference type="HAMAP-Rule" id="MF_00101"/>
    </source>
</evidence>
<gene>
    <name evidence="11" type="primary">acpS</name>
    <name evidence="13" type="ORF">FD47_GL002761</name>
</gene>
<dbReference type="NCBIfam" id="TIGR00516">
    <property type="entry name" value="acpS"/>
    <property type="match status" value="1"/>
</dbReference>
<reference evidence="13 14" key="1">
    <citation type="journal article" date="2015" name="Genome Announc.">
        <title>Expanding the biotechnology potential of lactobacilli through comparative genomics of 213 strains and associated genera.</title>
        <authorList>
            <person name="Sun Z."/>
            <person name="Harris H.M."/>
            <person name="McCann A."/>
            <person name="Guo C."/>
            <person name="Argimon S."/>
            <person name="Zhang W."/>
            <person name="Yang X."/>
            <person name="Jeffery I.B."/>
            <person name="Cooney J.C."/>
            <person name="Kagawa T.F."/>
            <person name="Liu W."/>
            <person name="Song Y."/>
            <person name="Salvetti E."/>
            <person name="Wrobel A."/>
            <person name="Rasinkangas P."/>
            <person name="Parkhill J."/>
            <person name="Rea M.C."/>
            <person name="O'Sullivan O."/>
            <person name="Ritari J."/>
            <person name="Douillard F.P."/>
            <person name="Paul Ross R."/>
            <person name="Yang R."/>
            <person name="Briner A.E."/>
            <person name="Felis G.E."/>
            <person name="de Vos W.M."/>
            <person name="Barrangou R."/>
            <person name="Klaenhammer T.R."/>
            <person name="Caufield P.W."/>
            <person name="Cui Y."/>
            <person name="Zhang H."/>
            <person name="O'Toole P.W."/>
        </authorList>
    </citation>
    <scope>NUCLEOTIDE SEQUENCE [LARGE SCALE GENOMIC DNA]</scope>
    <source>
        <strain evidence="13 14">DSM 18390</strain>
    </source>
</reference>
<keyword evidence="10 11" id="KW-0275">Fatty acid biosynthesis</keyword>
<dbReference type="InterPro" id="IPR002582">
    <property type="entry name" value="ACPS"/>
</dbReference>
<evidence type="ECO:0000313" key="14">
    <source>
        <dbReference type="Proteomes" id="UP000051010"/>
    </source>
</evidence>
<dbReference type="GO" id="GO:0008897">
    <property type="term" value="F:holo-[acyl-carrier-protein] synthase activity"/>
    <property type="evidence" value="ECO:0007669"/>
    <property type="project" value="UniProtKB-UniRule"/>
</dbReference>
<feature type="binding site" evidence="11">
    <location>
        <position position="58"/>
    </location>
    <ligand>
        <name>Mg(2+)</name>
        <dbReference type="ChEBI" id="CHEBI:18420"/>
    </ligand>
</feature>
<comment type="subcellular location">
    <subcellularLocation>
        <location evidence="11">Cytoplasm</location>
    </subcellularLocation>
</comment>
<dbReference type="PANTHER" id="PTHR12215:SF10">
    <property type="entry name" value="L-AMINOADIPATE-SEMIALDEHYDE DEHYDROGENASE-PHOSPHOPANTETHEINYL TRANSFERASE"/>
    <property type="match status" value="1"/>
</dbReference>
<evidence type="ECO:0000256" key="8">
    <source>
        <dbReference type="ARBA" id="ARBA00022842"/>
    </source>
</evidence>
<keyword evidence="6 11" id="KW-0479">Metal-binding</keyword>
<evidence type="ECO:0000256" key="9">
    <source>
        <dbReference type="ARBA" id="ARBA00023098"/>
    </source>
</evidence>
<evidence type="ECO:0000259" key="12">
    <source>
        <dbReference type="Pfam" id="PF01648"/>
    </source>
</evidence>
<dbReference type="GO" id="GO:0006633">
    <property type="term" value="P:fatty acid biosynthetic process"/>
    <property type="evidence" value="ECO:0007669"/>
    <property type="project" value="UniProtKB-UniRule"/>
</dbReference>
<evidence type="ECO:0000256" key="1">
    <source>
        <dbReference type="ARBA" id="ARBA00001946"/>
    </source>
</evidence>
<accession>A0A0R1YRR5</accession>
<evidence type="ECO:0000256" key="2">
    <source>
        <dbReference type="ARBA" id="ARBA00010990"/>
    </source>
</evidence>
<sequence>MIAGLGIDVTDIARIRSAVAHNHHFIDRVLTKQEIDQLEPMSDKRRIEYVAGRFSAKESYSKAYGSGLGSAVRFQDLTIVDNAQGKPVVVTHPFDGNAFVSISHTNDIVMTEVILEQKNRG</sequence>
<dbReference type="InterPro" id="IPR037143">
    <property type="entry name" value="4-PPantetheinyl_Trfase_dom_sf"/>
</dbReference>
<comment type="function">
    <text evidence="11">Transfers the 4'-phosphopantetheine moiety from coenzyme A to a Ser of acyl-carrier-protein.</text>
</comment>
<feature type="binding site" evidence="11">
    <location>
        <position position="8"/>
    </location>
    <ligand>
        <name>Mg(2+)</name>
        <dbReference type="ChEBI" id="CHEBI:18420"/>
    </ligand>
</feature>
<dbReference type="HAMAP" id="MF_00101">
    <property type="entry name" value="AcpS"/>
    <property type="match status" value="1"/>
</dbReference>
<dbReference type="AlphaFoldDB" id="A0A0R1YRR5"/>
<evidence type="ECO:0000256" key="3">
    <source>
        <dbReference type="ARBA" id="ARBA00022490"/>
    </source>
</evidence>
<evidence type="ECO:0000256" key="7">
    <source>
        <dbReference type="ARBA" id="ARBA00022832"/>
    </source>
</evidence>
<comment type="similarity">
    <text evidence="11">Belongs to the P-Pant transferase superfamily. AcpS family.</text>
</comment>
<dbReference type="InterPro" id="IPR008278">
    <property type="entry name" value="4-PPantetheinyl_Trfase_dom"/>
</dbReference>
<dbReference type="InterPro" id="IPR050559">
    <property type="entry name" value="P-Pant_transferase_sf"/>
</dbReference>
<dbReference type="PATRIC" id="fig|1423786.4.peg.2905"/>
<dbReference type="EMBL" id="AZFZ01000008">
    <property type="protein sequence ID" value="KRM44881.1"/>
    <property type="molecule type" value="Genomic_DNA"/>
</dbReference>
<evidence type="ECO:0000313" key="13">
    <source>
        <dbReference type="EMBL" id="KRM44881.1"/>
    </source>
</evidence>
<dbReference type="RefSeq" id="WP_054733044.1">
    <property type="nucleotide sequence ID" value="NZ_AZFZ01000008.1"/>
</dbReference>
<protein>
    <recommendedName>
        <fullName evidence="11">Holo-[acyl-carrier-protein] synthase</fullName>
        <shortName evidence="11">Holo-ACP synthase</shortName>
        <ecNumber evidence="11">2.7.8.7</ecNumber>
    </recommendedName>
    <alternativeName>
        <fullName evidence="11">4'-phosphopantetheinyl transferase AcpS</fullName>
    </alternativeName>
</protein>
<dbReference type="GO" id="GO:0019878">
    <property type="term" value="P:lysine biosynthetic process via aminoadipic acid"/>
    <property type="evidence" value="ECO:0007669"/>
    <property type="project" value="TreeGrafter"/>
</dbReference>
<dbReference type="SUPFAM" id="SSF56214">
    <property type="entry name" value="4'-phosphopantetheinyl transferase"/>
    <property type="match status" value="1"/>
</dbReference>
<dbReference type="Pfam" id="PF01648">
    <property type="entry name" value="ACPS"/>
    <property type="match status" value="1"/>
</dbReference>
<feature type="domain" description="4'-phosphopantetheinyl transferase" evidence="12">
    <location>
        <begin position="4"/>
        <end position="104"/>
    </location>
</feature>
<keyword evidence="9 11" id="KW-0443">Lipid metabolism</keyword>
<evidence type="ECO:0000256" key="6">
    <source>
        <dbReference type="ARBA" id="ARBA00022723"/>
    </source>
</evidence>
<dbReference type="Proteomes" id="UP000051010">
    <property type="component" value="Unassembled WGS sequence"/>
</dbReference>
<proteinExistence type="inferred from homology"/>
<comment type="catalytic activity">
    <reaction evidence="11">
        <text>apo-[ACP] + CoA = holo-[ACP] + adenosine 3',5'-bisphosphate + H(+)</text>
        <dbReference type="Rhea" id="RHEA:12068"/>
        <dbReference type="Rhea" id="RHEA-COMP:9685"/>
        <dbReference type="Rhea" id="RHEA-COMP:9690"/>
        <dbReference type="ChEBI" id="CHEBI:15378"/>
        <dbReference type="ChEBI" id="CHEBI:29999"/>
        <dbReference type="ChEBI" id="CHEBI:57287"/>
        <dbReference type="ChEBI" id="CHEBI:58343"/>
        <dbReference type="ChEBI" id="CHEBI:64479"/>
        <dbReference type="EC" id="2.7.8.7"/>
    </reaction>
</comment>
<comment type="similarity">
    <text evidence="2">Belongs to the P-Pant transferase superfamily. Gsp/Sfp/HetI/AcpT family.</text>
</comment>
<dbReference type="NCBIfam" id="TIGR00556">
    <property type="entry name" value="pantethn_trn"/>
    <property type="match status" value="1"/>
</dbReference>
<dbReference type="InterPro" id="IPR004568">
    <property type="entry name" value="Ppantetheine-prot_Trfase_dom"/>
</dbReference>
<dbReference type="EC" id="2.7.8.7" evidence="11"/>
<organism evidence="13 14">
    <name type="scientific">Lentilactobacillus parafarraginis DSM 18390 = JCM 14109</name>
    <dbReference type="NCBI Taxonomy" id="1423786"/>
    <lineage>
        <taxon>Bacteria</taxon>
        <taxon>Bacillati</taxon>
        <taxon>Bacillota</taxon>
        <taxon>Bacilli</taxon>
        <taxon>Lactobacillales</taxon>
        <taxon>Lactobacillaceae</taxon>
        <taxon>Lentilactobacillus</taxon>
    </lineage>
</organism>
<evidence type="ECO:0000256" key="5">
    <source>
        <dbReference type="ARBA" id="ARBA00022679"/>
    </source>
</evidence>
<evidence type="ECO:0000256" key="10">
    <source>
        <dbReference type="ARBA" id="ARBA00023160"/>
    </source>
</evidence>
<keyword evidence="4 11" id="KW-0444">Lipid biosynthesis</keyword>